<keyword evidence="9 10" id="KW-0998">Cell outer membrane</keyword>
<evidence type="ECO:0000256" key="10">
    <source>
        <dbReference type="PROSITE-ProRule" id="PRU01360"/>
    </source>
</evidence>
<dbReference type="SUPFAM" id="SSF56935">
    <property type="entry name" value="Porins"/>
    <property type="match status" value="1"/>
</dbReference>
<dbReference type="Gene3D" id="2.170.130.10">
    <property type="entry name" value="TonB-dependent receptor, plug domain"/>
    <property type="match status" value="1"/>
</dbReference>
<dbReference type="Pfam" id="PF07715">
    <property type="entry name" value="Plug"/>
    <property type="match status" value="1"/>
</dbReference>
<feature type="domain" description="TonB-dependent receptor-like beta-barrel" evidence="12">
    <location>
        <begin position="155"/>
        <end position="540"/>
    </location>
</feature>
<evidence type="ECO:0000259" key="13">
    <source>
        <dbReference type="Pfam" id="PF07715"/>
    </source>
</evidence>
<evidence type="ECO:0000256" key="1">
    <source>
        <dbReference type="ARBA" id="ARBA00004571"/>
    </source>
</evidence>
<keyword evidence="4 10" id="KW-0812">Transmembrane</keyword>
<keyword evidence="8" id="KW-0675">Receptor</keyword>
<keyword evidence="6 11" id="KW-0798">TonB box</keyword>
<proteinExistence type="inferred from homology"/>
<dbReference type="GO" id="GO:0044718">
    <property type="term" value="P:siderophore transmembrane transport"/>
    <property type="evidence" value="ECO:0007669"/>
    <property type="project" value="TreeGrafter"/>
</dbReference>
<gene>
    <name evidence="14" type="ORF">OMM_09222</name>
</gene>
<organism evidence="14 15">
    <name type="scientific">Candidatus Magnetoglobus multicellularis str. Araruama</name>
    <dbReference type="NCBI Taxonomy" id="890399"/>
    <lineage>
        <taxon>Bacteria</taxon>
        <taxon>Pseudomonadati</taxon>
        <taxon>Thermodesulfobacteriota</taxon>
        <taxon>Desulfobacteria</taxon>
        <taxon>Desulfobacterales</taxon>
        <taxon>Desulfobacteraceae</taxon>
        <taxon>Candidatus Magnetoglobus</taxon>
    </lineage>
</organism>
<dbReference type="PANTHER" id="PTHR30069:SF29">
    <property type="entry name" value="HEMOGLOBIN AND HEMOGLOBIN-HAPTOGLOBIN-BINDING PROTEIN 1-RELATED"/>
    <property type="match status" value="1"/>
</dbReference>
<comment type="subcellular location">
    <subcellularLocation>
        <location evidence="1 10">Cell outer membrane</location>
        <topology evidence="1 10">Multi-pass membrane protein</topology>
    </subcellularLocation>
</comment>
<feature type="domain" description="TonB-dependent receptor plug" evidence="13">
    <location>
        <begin position="19"/>
        <end position="120"/>
    </location>
</feature>
<dbReference type="GO" id="GO:0015344">
    <property type="term" value="F:siderophore uptake transmembrane transporter activity"/>
    <property type="evidence" value="ECO:0007669"/>
    <property type="project" value="TreeGrafter"/>
</dbReference>
<evidence type="ECO:0000256" key="9">
    <source>
        <dbReference type="ARBA" id="ARBA00023237"/>
    </source>
</evidence>
<keyword evidence="5" id="KW-0732">Signal</keyword>
<dbReference type="InterPro" id="IPR037066">
    <property type="entry name" value="Plug_dom_sf"/>
</dbReference>
<protein>
    <submittedName>
        <fullName evidence="14">Iron complex outermembrane recepter protein</fullName>
    </submittedName>
</protein>
<keyword evidence="7 10" id="KW-0472">Membrane</keyword>
<dbReference type="GO" id="GO:0009279">
    <property type="term" value="C:cell outer membrane"/>
    <property type="evidence" value="ECO:0007669"/>
    <property type="project" value="UniProtKB-SubCell"/>
</dbReference>
<evidence type="ECO:0000256" key="3">
    <source>
        <dbReference type="ARBA" id="ARBA00022452"/>
    </source>
</evidence>
<dbReference type="PROSITE" id="PS52016">
    <property type="entry name" value="TONB_DEPENDENT_REC_3"/>
    <property type="match status" value="1"/>
</dbReference>
<dbReference type="AlphaFoldDB" id="A0A1V1P4U1"/>
<dbReference type="Proteomes" id="UP000189670">
    <property type="component" value="Unassembled WGS sequence"/>
</dbReference>
<comment type="similarity">
    <text evidence="10 11">Belongs to the TonB-dependent receptor family.</text>
</comment>
<dbReference type="Gene3D" id="2.40.170.20">
    <property type="entry name" value="TonB-dependent receptor, beta-barrel domain"/>
    <property type="match status" value="1"/>
</dbReference>
<dbReference type="PANTHER" id="PTHR30069">
    <property type="entry name" value="TONB-DEPENDENT OUTER MEMBRANE RECEPTOR"/>
    <property type="match status" value="1"/>
</dbReference>
<keyword evidence="2 10" id="KW-0813">Transport</keyword>
<evidence type="ECO:0000313" key="14">
    <source>
        <dbReference type="EMBL" id="ETR69877.1"/>
    </source>
</evidence>
<evidence type="ECO:0000259" key="12">
    <source>
        <dbReference type="Pfam" id="PF00593"/>
    </source>
</evidence>
<dbReference type="Pfam" id="PF00593">
    <property type="entry name" value="TonB_dep_Rec_b-barrel"/>
    <property type="match status" value="1"/>
</dbReference>
<keyword evidence="3 10" id="KW-1134">Transmembrane beta strand</keyword>
<dbReference type="EMBL" id="ATBP01000538">
    <property type="protein sequence ID" value="ETR69877.1"/>
    <property type="molecule type" value="Genomic_DNA"/>
</dbReference>
<dbReference type="InterPro" id="IPR039426">
    <property type="entry name" value="TonB-dep_rcpt-like"/>
</dbReference>
<evidence type="ECO:0000256" key="5">
    <source>
        <dbReference type="ARBA" id="ARBA00022729"/>
    </source>
</evidence>
<evidence type="ECO:0000256" key="6">
    <source>
        <dbReference type="ARBA" id="ARBA00023077"/>
    </source>
</evidence>
<sequence length="588" mass="65758">MDEIVVSGEKIDEFINAYPHQVVGLSADEIKKRNFMDAYEALSTLPGVDIKQSSGLSTRISIRGSGGSGPVLILIDGRPINTSQYGGVDLSTIPVNMIKSITVFKPPAPVWLGPGSSAGAICIETKKAGNNNKNQNKGRIRLSGGSYGVVGFNGSCKSHFQNHNVLFAAGYNHRDGKRVNHDKDTGNVSINWDYQTPNVTQYQMNAKYYHTEHGVSGPTYNPTPNARQRYDKFSLDAKIKGLLANNSDYEMKLYGDVLALEDHANAGDISTLDLYKTGLTADYYLTGLADHHDFRLGGFAEYIQIDHTMTGEHHRSSVSFHLEHTVRFDQLMLTTGIRGDYTNDFDSFPAANAGFRYQLTPDTQFKGNIGYCVNLPSFGKLYQPSHGSIDQVRGNPDLSEETIISGNLSFEHTFSKDHTATISIFHTDTKDLIQYHRGEDLISRPENIDRAYKQGAEISWKVNLLKSLAMDANYVWQQTQNTDTERELTYAPQHKGKLNLKYHLPTKTRFELIVRAYSSQFTDTENTVAEKLEGYIVTDSKIIQPFKLYSYTVEGFIHISNLLDREFAVHYGYPDDGIRVIAGMTMNF</sequence>
<accession>A0A1V1P4U1</accession>
<evidence type="ECO:0000313" key="15">
    <source>
        <dbReference type="Proteomes" id="UP000189670"/>
    </source>
</evidence>
<evidence type="ECO:0000256" key="4">
    <source>
        <dbReference type="ARBA" id="ARBA00022692"/>
    </source>
</evidence>
<evidence type="ECO:0000256" key="7">
    <source>
        <dbReference type="ARBA" id="ARBA00023136"/>
    </source>
</evidence>
<evidence type="ECO:0000256" key="11">
    <source>
        <dbReference type="RuleBase" id="RU003357"/>
    </source>
</evidence>
<reference evidence="15" key="1">
    <citation type="submission" date="2012-11" db="EMBL/GenBank/DDBJ databases">
        <authorList>
            <person name="Lucero-Rivera Y.E."/>
            <person name="Tovar-Ramirez D."/>
        </authorList>
    </citation>
    <scope>NUCLEOTIDE SEQUENCE [LARGE SCALE GENOMIC DNA]</scope>
    <source>
        <strain evidence="15">Araruama</strain>
    </source>
</reference>
<comment type="caution">
    <text evidence="14">The sequence shown here is derived from an EMBL/GenBank/DDBJ whole genome shotgun (WGS) entry which is preliminary data.</text>
</comment>
<dbReference type="InterPro" id="IPR000531">
    <property type="entry name" value="Beta-barrel_TonB"/>
</dbReference>
<dbReference type="InterPro" id="IPR012910">
    <property type="entry name" value="Plug_dom"/>
</dbReference>
<evidence type="ECO:0000256" key="8">
    <source>
        <dbReference type="ARBA" id="ARBA00023170"/>
    </source>
</evidence>
<evidence type="ECO:0000256" key="2">
    <source>
        <dbReference type="ARBA" id="ARBA00022448"/>
    </source>
</evidence>
<name>A0A1V1P4U1_9BACT</name>
<dbReference type="InterPro" id="IPR036942">
    <property type="entry name" value="Beta-barrel_TonB_sf"/>
</dbReference>